<evidence type="ECO:0000313" key="1">
    <source>
        <dbReference type="EMBL" id="KAJ2969933.1"/>
    </source>
</evidence>
<gene>
    <name evidence="1" type="ORF">NUW58_g9850</name>
</gene>
<evidence type="ECO:0000313" key="2">
    <source>
        <dbReference type="Proteomes" id="UP001143856"/>
    </source>
</evidence>
<organism evidence="1 2">
    <name type="scientific">Xylaria curta</name>
    <dbReference type="NCBI Taxonomy" id="42375"/>
    <lineage>
        <taxon>Eukaryota</taxon>
        <taxon>Fungi</taxon>
        <taxon>Dikarya</taxon>
        <taxon>Ascomycota</taxon>
        <taxon>Pezizomycotina</taxon>
        <taxon>Sordariomycetes</taxon>
        <taxon>Xylariomycetidae</taxon>
        <taxon>Xylariales</taxon>
        <taxon>Xylariaceae</taxon>
        <taxon>Xylaria</taxon>
    </lineage>
</organism>
<keyword evidence="2" id="KW-1185">Reference proteome</keyword>
<sequence>MLAIGGNHKYVVRTIDEHRENDLRSNDWGRRRRFLSGARIRERKERKISLANYNLRERDEQDSSDEQFKQDGYKGYLSGIKPGFTDRKTFTHLITIWKDWCQTGEYKAPVKIAIVDTGLDLNNRDFERPRVEAFIKGKSGNLEARLAEDDNAAQVSRVKGRLNLAKGIRKDKLDIHDLDGHGARVAGIIMRLAPDADLYIACVCDGNVGSAEAQVQPTQKDVISAIDWAIENKVDIINLSLGFRILIMAAMPNTGNYGCGEPSWPASDFSTTIGIHSCKPGGTFPSEFTSPPAAGNPNFMVAGEAIIVHMFPYPTGIRSPSVAERFELATGTSYATAIATSMVSLVLSFIRQGNCEGLIRKARRDGLDVLALLKGHYKMAAVLKEVARPTIGNYSWISPELLWMGFEPPVGGNGISKAGREYAWNIIYKALH</sequence>
<protein>
    <submittedName>
        <fullName evidence="1">Uncharacterized protein</fullName>
    </submittedName>
</protein>
<dbReference type="Proteomes" id="UP001143856">
    <property type="component" value="Unassembled WGS sequence"/>
</dbReference>
<proteinExistence type="predicted"/>
<dbReference type="EMBL" id="JAPDGR010003846">
    <property type="protein sequence ID" value="KAJ2969933.1"/>
    <property type="molecule type" value="Genomic_DNA"/>
</dbReference>
<comment type="caution">
    <text evidence="1">The sequence shown here is derived from an EMBL/GenBank/DDBJ whole genome shotgun (WGS) entry which is preliminary data.</text>
</comment>
<name>A0ACC1MUR0_9PEZI</name>
<reference evidence="1" key="1">
    <citation type="submission" date="2022-10" db="EMBL/GenBank/DDBJ databases">
        <title>Genome Sequence of Xylaria curta.</title>
        <authorList>
            <person name="Buettner E."/>
        </authorList>
    </citation>
    <scope>NUCLEOTIDE SEQUENCE</scope>
    <source>
        <strain evidence="1">Babe10</strain>
    </source>
</reference>
<accession>A0ACC1MUR0</accession>